<accession>A0ABV9GKS9</accession>
<evidence type="ECO:0000256" key="1">
    <source>
        <dbReference type="SAM" id="Coils"/>
    </source>
</evidence>
<reference evidence="3" key="1">
    <citation type="journal article" date="2019" name="Int. J. Syst. Evol. Microbiol.">
        <title>The Global Catalogue of Microorganisms (GCM) 10K type strain sequencing project: providing services to taxonomists for standard genome sequencing and annotation.</title>
        <authorList>
            <consortium name="The Broad Institute Genomics Platform"/>
            <consortium name="The Broad Institute Genome Sequencing Center for Infectious Disease"/>
            <person name="Wu L."/>
            <person name="Ma J."/>
        </authorList>
    </citation>
    <scope>NUCLEOTIDE SEQUENCE [LARGE SCALE GENOMIC DNA]</scope>
    <source>
        <strain evidence="3">CGMCC 1.16306</strain>
    </source>
</reference>
<name>A0ABV9GKS9_9BACL</name>
<dbReference type="PANTHER" id="PTHR38664">
    <property type="entry name" value="SLR0058 PROTEIN"/>
    <property type="match status" value="1"/>
</dbReference>
<evidence type="ECO:0000313" key="3">
    <source>
        <dbReference type="Proteomes" id="UP001596022"/>
    </source>
</evidence>
<dbReference type="InterPro" id="IPR008769">
    <property type="entry name" value="PhaF_PhaI"/>
</dbReference>
<gene>
    <name evidence="2" type="ORF">ACFO4N_08405</name>
</gene>
<keyword evidence="1" id="KW-0175">Coiled coil</keyword>
<protein>
    <submittedName>
        <fullName evidence="2">Phasin family protein</fullName>
    </submittedName>
</protein>
<organism evidence="2 3">
    <name type="scientific">Camelliibacillus cellulosilyticus</name>
    <dbReference type="NCBI Taxonomy" id="2174486"/>
    <lineage>
        <taxon>Bacteria</taxon>
        <taxon>Bacillati</taxon>
        <taxon>Bacillota</taxon>
        <taxon>Bacilli</taxon>
        <taxon>Bacillales</taxon>
        <taxon>Sporolactobacillaceae</taxon>
        <taxon>Camelliibacillus</taxon>
    </lineage>
</organism>
<dbReference type="PANTHER" id="PTHR38664:SF1">
    <property type="entry name" value="SLR0058 PROTEIN"/>
    <property type="match status" value="1"/>
</dbReference>
<evidence type="ECO:0000313" key="2">
    <source>
        <dbReference type="EMBL" id="MFC4618758.1"/>
    </source>
</evidence>
<dbReference type="EMBL" id="JBHSFW010000003">
    <property type="protein sequence ID" value="MFC4618758.1"/>
    <property type="molecule type" value="Genomic_DNA"/>
</dbReference>
<comment type="caution">
    <text evidence="2">The sequence shown here is derived from an EMBL/GenBank/DDBJ whole genome shotgun (WGS) entry which is preliminary data.</text>
</comment>
<keyword evidence="3" id="KW-1185">Reference proteome</keyword>
<dbReference type="RefSeq" id="WP_376845837.1">
    <property type="nucleotide sequence ID" value="NZ_JBHSFW010000003.1"/>
</dbReference>
<sequence length="111" mass="12792">MNDLIKKGFYLGLGTALASKEKAEKYMKEFIKSSELAPGEAKKFIDELTEKGRDKQEEWGEQIRQGAASSLKQLGFVTKNDLQELVERLERLENKLDEMKEDRPEKNNERG</sequence>
<proteinExistence type="predicted"/>
<feature type="coiled-coil region" evidence="1">
    <location>
        <begin position="79"/>
        <end position="109"/>
    </location>
</feature>
<dbReference type="Proteomes" id="UP001596022">
    <property type="component" value="Unassembled WGS sequence"/>
</dbReference>